<protein>
    <submittedName>
        <fullName evidence="2">Uncharacterized protein</fullName>
    </submittedName>
</protein>
<evidence type="ECO:0000313" key="2">
    <source>
        <dbReference type="EMBL" id="ACS40556.1"/>
    </source>
</evidence>
<keyword evidence="1" id="KW-0472">Membrane</keyword>
<feature type="transmembrane region" description="Helical" evidence="1">
    <location>
        <begin position="122"/>
        <end position="151"/>
    </location>
</feature>
<feature type="transmembrane region" description="Helical" evidence="1">
    <location>
        <begin position="79"/>
        <end position="102"/>
    </location>
</feature>
<sequence>MRLRFAGWELVVSALAGVWAGYAMPSAFYGEGTAEIVTVLGFLIAALVPAMALGATAIRAGGFSVLRIQRLGEAVDRQIRVFAGLFLYTLAACVVAIMGKLLKWAIPAIPLDWFDHAPLDPSFLFPGVLTFLFVFLGVRSVAFITGILSILRLTTTIAIDEARARDRLRDRGDEDALAAYEMPKDYAVRVELPH</sequence>
<dbReference type="KEGG" id="mea:Mex_1p2803"/>
<feature type="transmembrane region" description="Helical" evidence="1">
    <location>
        <begin position="36"/>
        <end position="58"/>
    </location>
</feature>
<keyword evidence="1" id="KW-1133">Transmembrane helix</keyword>
<gene>
    <name evidence="2" type="ordered locus">MexAM1_META1p2803</name>
</gene>
<keyword evidence="3" id="KW-1185">Reference proteome</keyword>
<name>C5ATN2_METEA</name>
<accession>C5ATN2</accession>
<proteinExistence type="predicted"/>
<dbReference type="STRING" id="272630.MexAM1_META1p2803"/>
<keyword evidence="1" id="KW-0812">Transmembrane</keyword>
<dbReference type="EMBL" id="CP001510">
    <property type="protein sequence ID" value="ACS40556.1"/>
    <property type="molecule type" value="Genomic_DNA"/>
</dbReference>
<dbReference type="AlphaFoldDB" id="C5ATN2"/>
<evidence type="ECO:0000313" key="3">
    <source>
        <dbReference type="Proteomes" id="UP000009081"/>
    </source>
</evidence>
<dbReference type="Proteomes" id="UP000009081">
    <property type="component" value="Chromosome"/>
</dbReference>
<organism evidence="2 3">
    <name type="scientific">Methylorubrum extorquens (strain ATCC 14718 / DSM 1338 / JCM 2805 / NCIMB 9133 / AM1)</name>
    <name type="common">Methylobacterium extorquens</name>
    <dbReference type="NCBI Taxonomy" id="272630"/>
    <lineage>
        <taxon>Bacteria</taxon>
        <taxon>Pseudomonadati</taxon>
        <taxon>Pseudomonadota</taxon>
        <taxon>Alphaproteobacteria</taxon>
        <taxon>Hyphomicrobiales</taxon>
        <taxon>Methylobacteriaceae</taxon>
        <taxon>Methylorubrum</taxon>
    </lineage>
</organism>
<evidence type="ECO:0000256" key="1">
    <source>
        <dbReference type="SAM" id="Phobius"/>
    </source>
</evidence>
<dbReference type="HOGENOM" id="CLU_1401040_0_0_5"/>
<reference evidence="2 3" key="1">
    <citation type="journal article" date="2009" name="PLoS ONE">
        <title>Methylobacterium genome sequences: a reference blueprint to investigate microbial metabolism of C1 compounds from natural and industrial sources.</title>
        <authorList>
            <person name="Vuilleumier S."/>
            <person name="Chistoserdova L."/>
            <person name="Lee M.-C."/>
            <person name="Bringel F."/>
            <person name="Lajus A."/>
            <person name="Zhou Y."/>
            <person name="Gourion B."/>
            <person name="Barbe V."/>
            <person name="Chang J."/>
            <person name="Cruveiller S."/>
            <person name="Dossat C."/>
            <person name="Gillett W."/>
            <person name="Gruffaz C."/>
            <person name="Haugen E."/>
            <person name="Hourcade E."/>
            <person name="Levy R."/>
            <person name="Mangenot S."/>
            <person name="Muller E."/>
            <person name="Nadalig T."/>
            <person name="Pagni M."/>
            <person name="Penny C."/>
            <person name="Peyraud R."/>
            <person name="Robinson D.G."/>
            <person name="Roche D."/>
            <person name="Rouy Z."/>
            <person name="Saenampechek C."/>
            <person name="Salvignol G."/>
            <person name="Vallenet D."/>
            <person name="Wu Z."/>
            <person name="Marx C.J."/>
            <person name="Vorholt J.A."/>
            <person name="Olson M.V."/>
            <person name="Kaul R."/>
            <person name="Weissenbach J."/>
            <person name="Medigue C."/>
            <person name="Lidstrom M.E."/>
        </authorList>
    </citation>
    <scope>NUCLEOTIDE SEQUENCE [LARGE SCALE GENOMIC DNA]</scope>
    <source>
        <strain evidence="3">ATCC 14718 / DSM 1338 / JCM 2805 / NCIMB 9133 / AM1</strain>
    </source>
</reference>